<dbReference type="SMART" id="SM00398">
    <property type="entry name" value="HMG"/>
    <property type="match status" value="1"/>
</dbReference>
<dbReference type="InterPro" id="IPR009071">
    <property type="entry name" value="HMG_box_dom"/>
</dbReference>
<evidence type="ECO:0000313" key="6">
    <source>
        <dbReference type="Proteomes" id="UP000815677"/>
    </source>
</evidence>
<dbReference type="EMBL" id="DF847621">
    <property type="protein sequence ID" value="GAT52164.1"/>
    <property type="molecule type" value="Genomic_DNA"/>
</dbReference>
<dbReference type="CDD" id="cd01389">
    <property type="entry name" value="HMG-box_ROX1-like"/>
    <property type="match status" value="1"/>
</dbReference>
<feature type="domain" description="HMG box" evidence="4">
    <location>
        <begin position="27"/>
        <end position="100"/>
    </location>
</feature>
<protein>
    <recommendedName>
        <fullName evidence="4">HMG box domain-containing protein</fullName>
    </recommendedName>
</protein>
<dbReference type="Proteomes" id="UP000815677">
    <property type="component" value="Unassembled WGS sequence"/>
</dbReference>
<dbReference type="InterPro" id="IPR050140">
    <property type="entry name" value="SRY-related_HMG-box_TF-like"/>
</dbReference>
<dbReference type="PROSITE" id="PS50118">
    <property type="entry name" value="HMG_BOX_2"/>
    <property type="match status" value="1"/>
</dbReference>
<keyword evidence="6" id="KW-1185">Reference proteome</keyword>
<dbReference type="Gene3D" id="1.10.30.10">
    <property type="entry name" value="High mobility group box domain"/>
    <property type="match status" value="1"/>
</dbReference>
<dbReference type="SUPFAM" id="SSF47095">
    <property type="entry name" value="HMG-box"/>
    <property type="match status" value="1"/>
</dbReference>
<evidence type="ECO:0000256" key="2">
    <source>
        <dbReference type="ARBA" id="ARBA00023163"/>
    </source>
</evidence>
<gene>
    <name evidence="5" type="ORF">MCHLO_09245</name>
</gene>
<dbReference type="Pfam" id="PF00505">
    <property type="entry name" value="HMG_box"/>
    <property type="match status" value="1"/>
</dbReference>
<evidence type="ECO:0000256" key="1">
    <source>
        <dbReference type="ARBA" id="ARBA00023125"/>
    </source>
</evidence>
<keyword evidence="3" id="KW-0539">Nucleus</keyword>
<evidence type="ECO:0000259" key="4">
    <source>
        <dbReference type="PROSITE" id="PS50118"/>
    </source>
</evidence>
<dbReference type="PANTHER" id="PTHR10270:SF161">
    <property type="entry name" value="SEX-DETERMINING REGION Y PROTEIN"/>
    <property type="match status" value="1"/>
</dbReference>
<sequence>MYPHPSPLLFDVDPAPSDRTLLAESHIPRPRNAFICFRSWFYRTERLAASTSQLALGKQSSLSTRAGLAWKALTPEQRVPFQLEAEEEKRVHSERYPAYKYRPGAKPKAKRVRKALADGASDCLTPSWSSLGSTPERPVQHFEHQDAFFEPYFSSSIDFLQHDLLDSDIDLEMGLNMGDVSLAGNYGSLGDHWGQVAETDIEPMHWQDNFNRLYLSWGLSTARPFPHTEAESPSILELDPAGTIDHADSELRQILSGDMSAFLGAGRA</sequence>
<proteinExistence type="predicted"/>
<keyword evidence="2" id="KW-0804">Transcription</keyword>
<dbReference type="PANTHER" id="PTHR10270">
    <property type="entry name" value="SOX TRANSCRIPTION FACTOR"/>
    <property type="match status" value="1"/>
</dbReference>
<evidence type="ECO:0000256" key="3">
    <source>
        <dbReference type="PROSITE-ProRule" id="PRU00267"/>
    </source>
</evidence>
<name>A0ABQ0LNH8_MYCCL</name>
<evidence type="ECO:0000313" key="5">
    <source>
        <dbReference type="EMBL" id="GAT52164.1"/>
    </source>
</evidence>
<accession>A0ABQ0LNH8</accession>
<feature type="DNA-binding region" description="HMG box" evidence="3">
    <location>
        <begin position="27"/>
        <end position="100"/>
    </location>
</feature>
<reference evidence="5" key="1">
    <citation type="submission" date="2014-09" db="EMBL/GenBank/DDBJ databases">
        <title>Genome sequence of the luminous mushroom Mycena chlorophos for searching fungal bioluminescence genes.</title>
        <authorList>
            <person name="Tanaka Y."/>
            <person name="Kasuga D."/>
            <person name="Oba Y."/>
            <person name="Hase S."/>
            <person name="Sato K."/>
            <person name="Oba Y."/>
            <person name="Sakakibara Y."/>
        </authorList>
    </citation>
    <scope>NUCLEOTIDE SEQUENCE</scope>
</reference>
<keyword evidence="1 3" id="KW-0238">DNA-binding</keyword>
<organism evidence="5 6">
    <name type="scientific">Mycena chlorophos</name>
    <name type="common">Agaric fungus</name>
    <name type="synonym">Agaricus chlorophos</name>
    <dbReference type="NCBI Taxonomy" id="658473"/>
    <lineage>
        <taxon>Eukaryota</taxon>
        <taxon>Fungi</taxon>
        <taxon>Dikarya</taxon>
        <taxon>Basidiomycota</taxon>
        <taxon>Agaricomycotina</taxon>
        <taxon>Agaricomycetes</taxon>
        <taxon>Agaricomycetidae</taxon>
        <taxon>Agaricales</taxon>
        <taxon>Marasmiineae</taxon>
        <taxon>Mycenaceae</taxon>
        <taxon>Mycena</taxon>
    </lineage>
</organism>
<dbReference type="InterPro" id="IPR036910">
    <property type="entry name" value="HMG_box_dom_sf"/>
</dbReference>